<organism evidence="1 2">
    <name type="scientific">Molossus molossus</name>
    <name type="common">Pallas' mastiff bat</name>
    <name type="synonym">Vespertilio molossus</name>
    <dbReference type="NCBI Taxonomy" id="27622"/>
    <lineage>
        <taxon>Eukaryota</taxon>
        <taxon>Metazoa</taxon>
        <taxon>Chordata</taxon>
        <taxon>Craniata</taxon>
        <taxon>Vertebrata</taxon>
        <taxon>Euteleostomi</taxon>
        <taxon>Mammalia</taxon>
        <taxon>Eutheria</taxon>
        <taxon>Laurasiatheria</taxon>
        <taxon>Chiroptera</taxon>
        <taxon>Yangochiroptera</taxon>
        <taxon>Molossidae</taxon>
        <taxon>Molossus</taxon>
    </lineage>
</organism>
<name>A0A7J8DT91_MOLMO</name>
<dbReference type="EMBL" id="JACASF010000016">
    <property type="protein sequence ID" value="KAF6426444.1"/>
    <property type="molecule type" value="Genomic_DNA"/>
</dbReference>
<dbReference type="InParanoid" id="A0A7J8DT91"/>
<dbReference type="Proteomes" id="UP000550707">
    <property type="component" value="Unassembled WGS sequence"/>
</dbReference>
<proteinExistence type="predicted"/>
<gene>
    <name evidence="1" type="ORF">HJG59_009148</name>
</gene>
<accession>A0A7J8DT91</accession>
<dbReference type="AlphaFoldDB" id="A0A7J8DT91"/>
<protein>
    <submittedName>
        <fullName evidence="1">Uncharacterized protein</fullName>
    </submittedName>
</protein>
<evidence type="ECO:0000313" key="1">
    <source>
        <dbReference type="EMBL" id="KAF6426444.1"/>
    </source>
</evidence>
<reference evidence="1 2" key="1">
    <citation type="journal article" date="2020" name="Nature">
        <title>Six reference-quality genomes reveal evolution of bat adaptations.</title>
        <authorList>
            <person name="Jebb D."/>
            <person name="Huang Z."/>
            <person name="Pippel M."/>
            <person name="Hughes G.M."/>
            <person name="Lavrichenko K."/>
            <person name="Devanna P."/>
            <person name="Winkler S."/>
            <person name="Jermiin L.S."/>
            <person name="Skirmuntt E.C."/>
            <person name="Katzourakis A."/>
            <person name="Burkitt-Gray L."/>
            <person name="Ray D.A."/>
            <person name="Sullivan K.A.M."/>
            <person name="Roscito J.G."/>
            <person name="Kirilenko B.M."/>
            <person name="Davalos L.M."/>
            <person name="Corthals A.P."/>
            <person name="Power M.L."/>
            <person name="Jones G."/>
            <person name="Ransome R.D."/>
            <person name="Dechmann D.K.N."/>
            <person name="Locatelli A.G."/>
            <person name="Puechmaille S.J."/>
            <person name="Fedrigo O."/>
            <person name="Jarvis E.D."/>
            <person name="Hiller M."/>
            <person name="Vernes S.C."/>
            <person name="Myers E.W."/>
            <person name="Teeling E.C."/>
        </authorList>
    </citation>
    <scope>NUCLEOTIDE SEQUENCE [LARGE SCALE GENOMIC DNA]</scope>
    <source>
        <strain evidence="1">MMolMol1</strain>
        <tissue evidence="1">Muscle</tissue>
    </source>
</reference>
<sequence length="124" mass="13752">MRLQLTVEDGARDWFPACRWGCGGPASLNCYGSDNAPTVMSSPRETLVPAENSQRQTESPGILPHIVLSVQNWSGLYLTLNKHASSWPLHLCCGKRYQGLREQHCVKTGSTACWPSHLTARGWE</sequence>
<keyword evidence="2" id="KW-1185">Reference proteome</keyword>
<comment type="caution">
    <text evidence="1">The sequence shown here is derived from an EMBL/GenBank/DDBJ whole genome shotgun (WGS) entry which is preliminary data.</text>
</comment>
<evidence type="ECO:0000313" key="2">
    <source>
        <dbReference type="Proteomes" id="UP000550707"/>
    </source>
</evidence>